<evidence type="ECO:0000313" key="2">
    <source>
        <dbReference type="Proteomes" id="UP000887159"/>
    </source>
</evidence>
<comment type="caution">
    <text evidence="1">The sequence shown here is derived from an EMBL/GenBank/DDBJ whole genome shotgun (WGS) entry which is preliminary data.</text>
</comment>
<gene>
    <name evidence="1" type="ORF">TNCV_2142271</name>
</gene>
<accession>A0A8X6RXX4</accession>
<reference evidence="1" key="1">
    <citation type="submission" date="2020-08" db="EMBL/GenBank/DDBJ databases">
        <title>Multicomponent nature underlies the extraordinary mechanical properties of spider dragline silk.</title>
        <authorList>
            <person name="Kono N."/>
            <person name="Nakamura H."/>
            <person name="Mori M."/>
            <person name="Yoshida Y."/>
            <person name="Ohtoshi R."/>
            <person name="Malay A.D."/>
            <person name="Moran D.A.P."/>
            <person name="Tomita M."/>
            <person name="Numata K."/>
            <person name="Arakawa K."/>
        </authorList>
    </citation>
    <scope>NUCLEOTIDE SEQUENCE</scope>
</reference>
<proteinExistence type="predicted"/>
<evidence type="ECO:0000313" key="1">
    <source>
        <dbReference type="EMBL" id="GFY00835.1"/>
    </source>
</evidence>
<name>A0A8X6RXX4_TRICX</name>
<organism evidence="1 2">
    <name type="scientific">Trichonephila clavipes</name>
    <name type="common">Golden silk orbweaver</name>
    <name type="synonym">Nephila clavipes</name>
    <dbReference type="NCBI Taxonomy" id="2585209"/>
    <lineage>
        <taxon>Eukaryota</taxon>
        <taxon>Metazoa</taxon>
        <taxon>Ecdysozoa</taxon>
        <taxon>Arthropoda</taxon>
        <taxon>Chelicerata</taxon>
        <taxon>Arachnida</taxon>
        <taxon>Araneae</taxon>
        <taxon>Araneomorphae</taxon>
        <taxon>Entelegynae</taxon>
        <taxon>Araneoidea</taxon>
        <taxon>Nephilidae</taxon>
        <taxon>Trichonephila</taxon>
    </lineage>
</organism>
<dbReference type="EMBL" id="BMAU01021221">
    <property type="protein sequence ID" value="GFY00835.1"/>
    <property type="molecule type" value="Genomic_DNA"/>
</dbReference>
<protein>
    <submittedName>
        <fullName evidence="1">Uncharacterized protein</fullName>
    </submittedName>
</protein>
<dbReference type="Proteomes" id="UP000887159">
    <property type="component" value="Unassembled WGS sequence"/>
</dbReference>
<dbReference type="AlphaFoldDB" id="A0A8X6RXX4"/>
<keyword evidence="2" id="KW-1185">Reference proteome</keyword>
<sequence length="83" mass="8839">MPLDNKCRIGPLAGAPPDVCGGHSLRPGFITEDDTSSLSHPARGRQKFDTAYDVSVVSEGRRLLSVSRLLMAGTGCLEGGKRR</sequence>